<keyword evidence="10" id="KW-0808">Transferase</keyword>
<dbReference type="InterPro" id="IPR006634">
    <property type="entry name" value="TLC-dom"/>
</dbReference>
<evidence type="ECO:0000256" key="1">
    <source>
        <dbReference type="ARBA" id="ARBA00004141"/>
    </source>
</evidence>
<evidence type="ECO:0000256" key="4">
    <source>
        <dbReference type="ARBA" id="ARBA00022989"/>
    </source>
</evidence>
<keyword evidence="4 8" id="KW-1133">Transmembrane helix</keyword>
<proteinExistence type="inferred from homology"/>
<dbReference type="Pfam" id="PF03798">
    <property type="entry name" value="TRAM_LAG1_CLN8"/>
    <property type="match status" value="1"/>
</dbReference>
<gene>
    <name evidence="10" type="primary">lag1_1</name>
    <name evidence="10" type="ORF">LPJ53_005751</name>
</gene>
<feature type="region of interest" description="Disordered" evidence="7">
    <location>
        <begin position="409"/>
        <end position="456"/>
    </location>
</feature>
<feature type="compositionally biased region" description="Basic residues" evidence="7">
    <location>
        <begin position="41"/>
        <end position="50"/>
    </location>
</feature>
<keyword evidence="3 6" id="KW-0812">Transmembrane</keyword>
<dbReference type="OrthoDB" id="537032at2759"/>
<dbReference type="EC" id="2.3.1.24" evidence="10"/>
<feature type="compositionally biased region" description="Low complexity" evidence="7">
    <location>
        <begin position="30"/>
        <end position="40"/>
    </location>
</feature>
<evidence type="ECO:0000256" key="7">
    <source>
        <dbReference type="SAM" id="MobiDB-lite"/>
    </source>
</evidence>
<dbReference type="EMBL" id="JANBOJ010000388">
    <property type="protein sequence ID" value="KAJ1719502.1"/>
    <property type="molecule type" value="Genomic_DNA"/>
</dbReference>
<feature type="transmembrane region" description="Helical" evidence="8">
    <location>
        <begin position="242"/>
        <end position="259"/>
    </location>
</feature>
<dbReference type="PIRSF" id="PIRSF005225">
    <property type="entry name" value="LAG1_LAC1"/>
    <property type="match status" value="1"/>
</dbReference>
<dbReference type="SMART" id="SM00724">
    <property type="entry name" value="TLC"/>
    <property type="match status" value="1"/>
</dbReference>
<dbReference type="PROSITE" id="PS50922">
    <property type="entry name" value="TLC"/>
    <property type="match status" value="1"/>
</dbReference>
<evidence type="ECO:0000256" key="6">
    <source>
        <dbReference type="PROSITE-ProRule" id="PRU00205"/>
    </source>
</evidence>
<organism evidence="10 11">
    <name type="scientific">Coemansia erecta</name>
    <dbReference type="NCBI Taxonomy" id="147472"/>
    <lineage>
        <taxon>Eukaryota</taxon>
        <taxon>Fungi</taxon>
        <taxon>Fungi incertae sedis</taxon>
        <taxon>Zoopagomycota</taxon>
        <taxon>Kickxellomycotina</taxon>
        <taxon>Kickxellomycetes</taxon>
        <taxon>Kickxellales</taxon>
        <taxon>Kickxellaceae</taxon>
        <taxon>Coemansia</taxon>
    </lineage>
</organism>
<dbReference type="PANTHER" id="PTHR12560:SF0">
    <property type="entry name" value="LD18904P"/>
    <property type="match status" value="1"/>
</dbReference>
<evidence type="ECO:0000256" key="2">
    <source>
        <dbReference type="ARBA" id="ARBA00009808"/>
    </source>
</evidence>
<evidence type="ECO:0000256" key="8">
    <source>
        <dbReference type="SAM" id="Phobius"/>
    </source>
</evidence>
<accession>A0A9W8CQ55</accession>
<feature type="transmembrane region" description="Helical" evidence="8">
    <location>
        <begin position="271"/>
        <end position="289"/>
    </location>
</feature>
<comment type="similarity">
    <text evidence="2">Belongs to the sphingosine N-acyltransferase family.</text>
</comment>
<name>A0A9W8CQ55_9FUNG</name>
<sequence length="456" mass="52146">MPPLERRQQPVIAAAAVPNTDGASSDLNPKTIKSATAAAASKRRHLRQRRTASSASSANASASTSASKSTSTSSPLLSRKKNIVLNTRNPVIIFLAKHELTLSLVFMALVHACYWAGFEWPELWIRMQHKATSPSPASPLAVDRYVRGIHDFKFVFYWIVQLVAARSVLLHHIMPPVADALGIRNARKARRFCEMSWGCLYITASFLIGFRVWHASPYYMNTHHLYANYPEDHILMPYGLKWYYLVQTAFWLSNVYTIHVEERRKDHLEMMTHHVTTITLVLLSYSFHFTRFGHAFMLIMDFPDIFLSSAKMFRYLGYEMVPNLLFGVFSISWVVTKHYLCLKMMFSIWTQGTALVPHEKRFPHHPNSYASYPIAGFMWVFLLILQLVLIYWFALILKVLHRVLIKGQDADDNRSDDEDEDEDEDVQEDTKDADIDADADATAVEKSTTESEASTD</sequence>
<feature type="region of interest" description="Disordered" evidence="7">
    <location>
        <begin position="1"/>
        <end position="74"/>
    </location>
</feature>
<dbReference type="AlphaFoldDB" id="A0A9W8CQ55"/>
<keyword evidence="10" id="KW-0012">Acyltransferase</keyword>
<feature type="transmembrane region" description="Helical" evidence="8">
    <location>
        <begin position="195"/>
        <end position="213"/>
    </location>
</feature>
<dbReference type="GO" id="GO:0046513">
    <property type="term" value="P:ceramide biosynthetic process"/>
    <property type="evidence" value="ECO:0007669"/>
    <property type="project" value="InterPro"/>
</dbReference>
<feature type="compositionally biased region" description="Acidic residues" evidence="7">
    <location>
        <begin position="414"/>
        <end position="427"/>
    </location>
</feature>
<evidence type="ECO:0000313" key="10">
    <source>
        <dbReference type="EMBL" id="KAJ1719502.1"/>
    </source>
</evidence>
<feature type="compositionally biased region" description="Low complexity" evidence="7">
    <location>
        <begin position="51"/>
        <end position="74"/>
    </location>
</feature>
<reference evidence="10" key="1">
    <citation type="submission" date="2022-07" db="EMBL/GenBank/DDBJ databases">
        <title>Phylogenomic reconstructions and comparative analyses of Kickxellomycotina fungi.</title>
        <authorList>
            <person name="Reynolds N.K."/>
            <person name="Stajich J.E."/>
            <person name="Barry K."/>
            <person name="Grigoriev I.V."/>
            <person name="Crous P."/>
            <person name="Smith M.E."/>
        </authorList>
    </citation>
    <scope>NUCLEOTIDE SEQUENCE</scope>
    <source>
        <strain evidence="10">NBRC 32514</strain>
    </source>
</reference>
<comment type="subcellular location">
    <subcellularLocation>
        <location evidence="1">Membrane</location>
        <topology evidence="1">Multi-pass membrane protein</topology>
    </subcellularLocation>
</comment>
<evidence type="ECO:0000259" key="9">
    <source>
        <dbReference type="PROSITE" id="PS50922"/>
    </source>
</evidence>
<keyword evidence="5 6" id="KW-0472">Membrane</keyword>
<evidence type="ECO:0000256" key="3">
    <source>
        <dbReference type="ARBA" id="ARBA00022692"/>
    </source>
</evidence>
<evidence type="ECO:0000256" key="5">
    <source>
        <dbReference type="ARBA" id="ARBA00023136"/>
    </source>
</evidence>
<dbReference type="GO" id="GO:0050291">
    <property type="term" value="F:sphingosine N-acyltransferase activity"/>
    <property type="evidence" value="ECO:0007669"/>
    <property type="project" value="UniProtKB-EC"/>
</dbReference>
<dbReference type="Proteomes" id="UP001149813">
    <property type="component" value="Unassembled WGS sequence"/>
</dbReference>
<feature type="transmembrane region" description="Helical" evidence="8">
    <location>
        <begin position="325"/>
        <end position="349"/>
    </location>
</feature>
<feature type="domain" description="TLC" evidence="9">
    <location>
        <begin position="190"/>
        <end position="405"/>
    </location>
</feature>
<protein>
    <submittedName>
        <fullName evidence="10">Sphingosine N-acyltransferase lag1</fullName>
        <ecNumber evidence="10">2.3.1.24</ecNumber>
    </submittedName>
</protein>
<evidence type="ECO:0000313" key="11">
    <source>
        <dbReference type="Proteomes" id="UP001149813"/>
    </source>
</evidence>
<dbReference type="GO" id="GO:0016020">
    <property type="term" value="C:membrane"/>
    <property type="evidence" value="ECO:0007669"/>
    <property type="project" value="UniProtKB-SubCell"/>
</dbReference>
<keyword evidence="11" id="KW-1185">Reference proteome</keyword>
<feature type="transmembrane region" description="Helical" evidence="8">
    <location>
        <begin position="369"/>
        <end position="397"/>
    </location>
</feature>
<comment type="caution">
    <text evidence="10">The sequence shown here is derived from an EMBL/GenBank/DDBJ whole genome shotgun (WGS) entry which is preliminary data.</text>
</comment>
<dbReference type="InterPro" id="IPR016439">
    <property type="entry name" value="Lag1/Lac1-like"/>
</dbReference>
<dbReference type="PANTHER" id="PTHR12560">
    <property type="entry name" value="LONGEVITY ASSURANCE FACTOR 1 LAG1"/>
    <property type="match status" value="1"/>
</dbReference>